<evidence type="ECO:0000313" key="1">
    <source>
        <dbReference type="EMBL" id="CAF5140286.1"/>
    </source>
</evidence>
<protein>
    <submittedName>
        <fullName evidence="1">Uncharacterized protein</fullName>
    </submittedName>
</protein>
<proteinExistence type="predicted"/>
<name>A0A822G3J4_9BILA</name>
<reference evidence="1" key="1">
    <citation type="submission" date="2021-02" db="EMBL/GenBank/DDBJ databases">
        <authorList>
            <person name="Nowell W R."/>
        </authorList>
    </citation>
    <scope>NUCLEOTIDE SEQUENCE</scope>
</reference>
<sequence>MKQRILTETTPITKIYDEEIVKAKLSKAAAVILPTVIEY</sequence>
<organism evidence="1 2">
    <name type="scientific">Rotaria socialis</name>
    <dbReference type="NCBI Taxonomy" id="392032"/>
    <lineage>
        <taxon>Eukaryota</taxon>
        <taxon>Metazoa</taxon>
        <taxon>Spiralia</taxon>
        <taxon>Gnathifera</taxon>
        <taxon>Rotifera</taxon>
        <taxon>Eurotatoria</taxon>
        <taxon>Bdelloidea</taxon>
        <taxon>Philodinida</taxon>
        <taxon>Philodinidae</taxon>
        <taxon>Rotaria</taxon>
    </lineage>
</organism>
<comment type="caution">
    <text evidence="1">The sequence shown here is derived from an EMBL/GenBank/DDBJ whole genome shotgun (WGS) entry which is preliminary data.</text>
</comment>
<dbReference type="EMBL" id="CAJOBR010090737">
    <property type="protein sequence ID" value="CAF5140286.1"/>
    <property type="molecule type" value="Genomic_DNA"/>
</dbReference>
<accession>A0A822G3J4</accession>
<dbReference type="AlphaFoldDB" id="A0A822G3J4"/>
<evidence type="ECO:0000313" key="2">
    <source>
        <dbReference type="Proteomes" id="UP000663848"/>
    </source>
</evidence>
<dbReference type="Proteomes" id="UP000663848">
    <property type="component" value="Unassembled WGS sequence"/>
</dbReference>
<gene>
    <name evidence="1" type="ORF">QYT958_LOCUS47631</name>
</gene>
<feature type="non-terminal residue" evidence="1">
    <location>
        <position position="39"/>
    </location>
</feature>